<feature type="region of interest" description="Disordered" evidence="1">
    <location>
        <begin position="40"/>
        <end position="82"/>
    </location>
</feature>
<protein>
    <submittedName>
        <fullName evidence="2">Uncharacterized protein</fullName>
    </submittedName>
</protein>
<dbReference type="EMBL" id="JAEVFJ010000025">
    <property type="protein sequence ID" value="KAH8094610.1"/>
    <property type="molecule type" value="Genomic_DNA"/>
</dbReference>
<proteinExistence type="predicted"/>
<dbReference type="Proteomes" id="UP000813824">
    <property type="component" value="Unassembled WGS sequence"/>
</dbReference>
<gene>
    <name evidence="2" type="ORF">BXZ70DRAFT_1009910</name>
</gene>
<sequence>MELHHSPECRLAAAPHPFQSSREVDCRTFHHPPSRNVCETPRSLKMAPSRLPPPMDSGRTHGTQHRRKTTSSESLEGTLDARRTTVPLPDQLLLVAALLYARGVVGFQWYVPAMCGASPRLLCGAFLSSLHLCLAAVVDPWYRLDRQGATSCPLSPPFSAYIPPPAGNTSPRHLADPSNVSVSTGLTVYDHLAVVTCLARFRSTHTWLLIVRAPIHWYH</sequence>
<keyword evidence="3" id="KW-1185">Reference proteome</keyword>
<comment type="caution">
    <text evidence="2">The sequence shown here is derived from an EMBL/GenBank/DDBJ whole genome shotgun (WGS) entry which is preliminary data.</text>
</comment>
<organism evidence="2 3">
    <name type="scientific">Cristinia sonorae</name>
    <dbReference type="NCBI Taxonomy" id="1940300"/>
    <lineage>
        <taxon>Eukaryota</taxon>
        <taxon>Fungi</taxon>
        <taxon>Dikarya</taxon>
        <taxon>Basidiomycota</taxon>
        <taxon>Agaricomycotina</taxon>
        <taxon>Agaricomycetes</taxon>
        <taxon>Agaricomycetidae</taxon>
        <taxon>Agaricales</taxon>
        <taxon>Pleurotineae</taxon>
        <taxon>Stephanosporaceae</taxon>
        <taxon>Cristinia</taxon>
    </lineage>
</organism>
<reference evidence="2" key="1">
    <citation type="journal article" date="2021" name="New Phytol.">
        <title>Evolutionary innovations through gain and loss of genes in the ectomycorrhizal Boletales.</title>
        <authorList>
            <person name="Wu G."/>
            <person name="Miyauchi S."/>
            <person name="Morin E."/>
            <person name="Kuo A."/>
            <person name="Drula E."/>
            <person name="Varga T."/>
            <person name="Kohler A."/>
            <person name="Feng B."/>
            <person name="Cao Y."/>
            <person name="Lipzen A."/>
            <person name="Daum C."/>
            <person name="Hundley H."/>
            <person name="Pangilinan J."/>
            <person name="Johnson J."/>
            <person name="Barry K."/>
            <person name="LaButti K."/>
            <person name="Ng V."/>
            <person name="Ahrendt S."/>
            <person name="Min B."/>
            <person name="Choi I.G."/>
            <person name="Park H."/>
            <person name="Plett J.M."/>
            <person name="Magnuson J."/>
            <person name="Spatafora J.W."/>
            <person name="Nagy L.G."/>
            <person name="Henrissat B."/>
            <person name="Grigoriev I.V."/>
            <person name="Yang Z.L."/>
            <person name="Xu J."/>
            <person name="Martin F.M."/>
        </authorList>
    </citation>
    <scope>NUCLEOTIDE SEQUENCE</scope>
    <source>
        <strain evidence="2">KKN 215</strain>
    </source>
</reference>
<name>A0A8K0XN02_9AGAR</name>
<evidence type="ECO:0000313" key="2">
    <source>
        <dbReference type="EMBL" id="KAH8094610.1"/>
    </source>
</evidence>
<dbReference type="AlphaFoldDB" id="A0A8K0XN02"/>
<accession>A0A8K0XN02</accession>
<evidence type="ECO:0000313" key="3">
    <source>
        <dbReference type="Proteomes" id="UP000813824"/>
    </source>
</evidence>
<evidence type="ECO:0000256" key="1">
    <source>
        <dbReference type="SAM" id="MobiDB-lite"/>
    </source>
</evidence>